<accession>A0A7J0BJ50</accession>
<comment type="caution">
    <text evidence="1">The sequence shown here is derived from an EMBL/GenBank/DDBJ whole genome shotgun (WGS) entry which is preliminary data.</text>
</comment>
<protein>
    <submittedName>
        <fullName evidence="1">Uncharacterized protein</fullName>
    </submittedName>
</protein>
<organism evidence="1 2">
    <name type="scientific">Desulfovibrio subterraneus</name>
    <dbReference type="NCBI Taxonomy" id="2718620"/>
    <lineage>
        <taxon>Bacteria</taxon>
        <taxon>Pseudomonadati</taxon>
        <taxon>Thermodesulfobacteriota</taxon>
        <taxon>Desulfovibrionia</taxon>
        <taxon>Desulfovibrionales</taxon>
        <taxon>Desulfovibrionaceae</taxon>
        <taxon>Desulfovibrio</taxon>
    </lineage>
</organism>
<dbReference type="AlphaFoldDB" id="A0A7J0BJ50"/>
<keyword evidence="2" id="KW-1185">Reference proteome</keyword>
<proteinExistence type="predicted"/>
<evidence type="ECO:0000313" key="1">
    <source>
        <dbReference type="EMBL" id="GFM33262.1"/>
    </source>
</evidence>
<reference evidence="1 2" key="1">
    <citation type="submission" date="2020-05" db="EMBL/GenBank/DDBJ databases">
        <title>Draft genome sequence of Desulfovibrio sp. strain HN2T.</title>
        <authorList>
            <person name="Ueno A."/>
            <person name="Tamazawa S."/>
            <person name="Tamamura S."/>
            <person name="Murakami T."/>
            <person name="Kiyama T."/>
            <person name="Inomata H."/>
            <person name="Amano Y."/>
            <person name="Miyakawa K."/>
            <person name="Tamaki H."/>
            <person name="Naganuma T."/>
            <person name="Kaneko K."/>
        </authorList>
    </citation>
    <scope>NUCLEOTIDE SEQUENCE [LARGE SCALE GENOMIC DNA]</scope>
    <source>
        <strain evidence="1 2">HN2</strain>
    </source>
</reference>
<dbReference type="Proteomes" id="UP000503840">
    <property type="component" value="Unassembled WGS sequence"/>
</dbReference>
<gene>
    <name evidence="1" type="ORF">DSM101010T_16270</name>
</gene>
<evidence type="ECO:0000313" key="2">
    <source>
        <dbReference type="Proteomes" id="UP000503840"/>
    </source>
</evidence>
<name>A0A7J0BJ50_9BACT</name>
<dbReference type="EMBL" id="BLVO01000013">
    <property type="protein sequence ID" value="GFM33262.1"/>
    <property type="molecule type" value="Genomic_DNA"/>
</dbReference>
<sequence length="83" mass="9081">MNDAYTTFRFRGADTVAPFATGLELVNSILNLVESEAQRANLNQAQCAHALKVALQFVHTNYFSFTPPASSTPEPNQPPSEEP</sequence>